<keyword evidence="6" id="KW-1185">Reference proteome</keyword>
<dbReference type="HOGENOM" id="CLU_018354_4_4_1"/>
<feature type="chain" id="PRO_5002164334" description="FAD-binding PCMH-type domain-containing protein" evidence="3">
    <location>
        <begin position="23"/>
        <end position="571"/>
    </location>
</feature>
<feature type="domain" description="FAD-binding PCMH-type" evidence="4">
    <location>
        <begin position="121"/>
        <end position="306"/>
    </location>
</feature>
<evidence type="ECO:0000256" key="3">
    <source>
        <dbReference type="SAM" id="SignalP"/>
    </source>
</evidence>
<dbReference type="InterPro" id="IPR036318">
    <property type="entry name" value="FAD-bd_PCMH-like_sf"/>
</dbReference>
<dbReference type="STRING" id="765440.A0A0C3FDY4"/>
<sequence length="571" mass="61536">MYLLTGVLQLSLLFSFVVDVTSSQCRCLYGQPCWPSQSEFSSLQNQLSQPLIHPVPPASPCYPLSHPSGNCTDAQTNQFDGNWRSNQSGSMQSPNFETFIFDNGSISACYMNTTLGVPCGQGSVPNVGIDARSVEDIQAAVKFSVKNNLRLAVKNTGHDYLGRSTARGSFMIWTHHLKNITYNSTFVPEGAPPTELYKAITLGAGVQWHEAYDAAQAQGRALVGGMSVGGSVGAAGGWVLGGGHSALAPSYGLGVDNVIELKIVTSTGEYLTANSHSHSDLFWALRGGGGGTYGIVTEVTYRTHPSMPLTALYFVANSTNNDTFRTLFTEFVRIHPNLSDSGFSGYAFVSSNGIQIFYIGLNVTQAQANKTIDPFFSFAQNLTSEGLNIATALTVPYPSFYSWYTSTSSIGQQVGSSDELASRLVSRDVIERNHRGIADAVLSLNSSGWLLVAGGAVAQVDPDSTGLNPAWRKALVHVLWGTGWQEGTPFSEIEQLRAVVARSLTRVSELAGSSAYFNEASMFEPNPMNTFFGSHYSKLKAIKNVYDPADLFVVTEGVGSEDWDASLNCRR</sequence>
<reference evidence="6" key="2">
    <citation type="submission" date="2015-01" db="EMBL/GenBank/DDBJ databases">
        <title>Evolutionary Origins and Diversification of the Mycorrhizal Mutualists.</title>
        <authorList>
            <consortium name="DOE Joint Genome Institute"/>
            <consortium name="Mycorrhizal Genomics Consortium"/>
            <person name="Kohler A."/>
            <person name="Kuo A."/>
            <person name="Nagy L.G."/>
            <person name="Floudas D."/>
            <person name="Copeland A."/>
            <person name="Barry K.W."/>
            <person name="Cichocki N."/>
            <person name="Veneault-Fourrey C."/>
            <person name="LaButti K."/>
            <person name="Lindquist E.A."/>
            <person name="Lipzen A."/>
            <person name="Lundell T."/>
            <person name="Morin E."/>
            <person name="Murat C."/>
            <person name="Riley R."/>
            <person name="Ohm R."/>
            <person name="Sun H."/>
            <person name="Tunlid A."/>
            <person name="Henrissat B."/>
            <person name="Grigoriev I.V."/>
            <person name="Hibbett D.S."/>
            <person name="Martin F."/>
        </authorList>
    </citation>
    <scope>NUCLEOTIDE SEQUENCE [LARGE SCALE GENOMIC DNA]</scope>
    <source>
        <strain evidence="6">F 1598</strain>
    </source>
</reference>
<evidence type="ECO:0000313" key="5">
    <source>
        <dbReference type="EMBL" id="KIM78119.1"/>
    </source>
</evidence>
<dbReference type="InterPro" id="IPR016166">
    <property type="entry name" value="FAD-bd_PCMH"/>
</dbReference>
<evidence type="ECO:0000256" key="1">
    <source>
        <dbReference type="ARBA" id="ARBA00005466"/>
    </source>
</evidence>
<dbReference type="PROSITE" id="PS51387">
    <property type="entry name" value="FAD_PCMH"/>
    <property type="match status" value="1"/>
</dbReference>
<proteinExistence type="inferred from homology"/>
<dbReference type="Gene3D" id="3.30.465.10">
    <property type="match status" value="1"/>
</dbReference>
<organism evidence="5 6">
    <name type="scientific">Piloderma croceum (strain F 1598)</name>
    <dbReference type="NCBI Taxonomy" id="765440"/>
    <lineage>
        <taxon>Eukaryota</taxon>
        <taxon>Fungi</taxon>
        <taxon>Dikarya</taxon>
        <taxon>Basidiomycota</taxon>
        <taxon>Agaricomycotina</taxon>
        <taxon>Agaricomycetes</taxon>
        <taxon>Agaricomycetidae</taxon>
        <taxon>Atheliales</taxon>
        <taxon>Atheliaceae</taxon>
        <taxon>Piloderma</taxon>
    </lineage>
</organism>
<dbReference type="InterPro" id="IPR012951">
    <property type="entry name" value="BBE"/>
</dbReference>
<dbReference type="AlphaFoldDB" id="A0A0C3FDY4"/>
<evidence type="ECO:0000259" key="4">
    <source>
        <dbReference type="PROSITE" id="PS51387"/>
    </source>
</evidence>
<protein>
    <recommendedName>
        <fullName evidence="4">FAD-binding PCMH-type domain-containing protein</fullName>
    </recommendedName>
</protein>
<gene>
    <name evidence="5" type="ORF">PILCRDRAFT_824830</name>
</gene>
<reference evidence="5 6" key="1">
    <citation type="submission" date="2014-04" db="EMBL/GenBank/DDBJ databases">
        <authorList>
            <consortium name="DOE Joint Genome Institute"/>
            <person name="Kuo A."/>
            <person name="Tarkka M."/>
            <person name="Buscot F."/>
            <person name="Kohler A."/>
            <person name="Nagy L.G."/>
            <person name="Floudas D."/>
            <person name="Copeland A."/>
            <person name="Barry K.W."/>
            <person name="Cichocki N."/>
            <person name="Veneault-Fourrey C."/>
            <person name="LaButti K."/>
            <person name="Lindquist E.A."/>
            <person name="Lipzen A."/>
            <person name="Lundell T."/>
            <person name="Morin E."/>
            <person name="Murat C."/>
            <person name="Sun H."/>
            <person name="Tunlid A."/>
            <person name="Henrissat B."/>
            <person name="Grigoriev I.V."/>
            <person name="Hibbett D.S."/>
            <person name="Martin F."/>
            <person name="Nordberg H.P."/>
            <person name="Cantor M.N."/>
            <person name="Hua S.X."/>
        </authorList>
    </citation>
    <scope>NUCLEOTIDE SEQUENCE [LARGE SCALE GENOMIC DNA]</scope>
    <source>
        <strain evidence="5 6">F 1598</strain>
    </source>
</reference>
<feature type="signal peptide" evidence="3">
    <location>
        <begin position="1"/>
        <end position="22"/>
    </location>
</feature>
<evidence type="ECO:0000256" key="2">
    <source>
        <dbReference type="ARBA" id="ARBA00023002"/>
    </source>
</evidence>
<keyword evidence="3" id="KW-0732">Signal</keyword>
<dbReference type="GO" id="GO:0071949">
    <property type="term" value="F:FAD binding"/>
    <property type="evidence" value="ECO:0007669"/>
    <property type="project" value="InterPro"/>
</dbReference>
<accession>A0A0C3FDY4</accession>
<dbReference type="Pfam" id="PF01565">
    <property type="entry name" value="FAD_binding_4"/>
    <property type="match status" value="1"/>
</dbReference>
<dbReference type="Pfam" id="PF08031">
    <property type="entry name" value="BBE"/>
    <property type="match status" value="1"/>
</dbReference>
<dbReference type="PANTHER" id="PTHR13878:SF91">
    <property type="entry name" value="FAD BINDING DOMAIN PROTEIN (AFU_ORTHOLOGUE AFUA_6G12070)-RELATED"/>
    <property type="match status" value="1"/>
</dbReference>
<dbReference type="InterPro" id="IPR006094">
    <property type="entry name" value="Oxid_FAD_bind_N"/>
</dbReference>
<dbReference type="InterPro" id="IPR016169">
    <property type="entry name" value="FAD-bd_PCMH_sub2"/>
</dbReference>
<dbReference type="PANTHER" id="PTHR13878">
    <property type="entry name" value="GULONOLACTONE OXIDASE"/>
    <property type="match status" value="1"/>
</dbReference>
<dbReference type="OrthoDB" id="9983560at2759"/>
<dbReference type="InterPro" id="IPR050432">
    <property type="entry name" value="FAD-linked_Oxidoreductases_BP"/>
</dbReference>
<dbReference type="Proteomes" id="UP000054166">
    <property type="component" value="Unassembled WGS sequence"/>
</dbReference>
<comment type="similarity">
    <text evidence="1">Belongs to the oxygen-dependent FAD-linked oxidoreductase family.</text>
</comment>
<name>A0A0C3FDY4_PILCF</name>
<keyword evidence="2" id="KW-0560">Oxidoreductase</keyword>
<dbReference type="InParanoid" id="A0A0C3FDY4"/>
<dbReference type="SUPFAM" id="SSF56176">
    <property type="entry name" value="FAD-binding/transporter-associated domain-like"/>
    <property type="match status" value="1"/>
</dbReference>
<evidence type="ECO:0000313" key="6">
    <source>
        <dbReference type="Proteomes" id="UP000054166"/>
    </source>
</evidence>
<dbReference type="EMBL" id="KN833019">
    <property type="protein sequence ID" value="KIM78119.1"/>
    <property type="molecule type" value="Genomic_DNA"/>
</dbReference>
<dbReference type="GO" id="GO:0016491">
    <property type="term" value="F:oxidoreductase activity"/>
    <property type="evidence" value="ECO:0007669"/>
    <property type="project" value="UniProtKB-KW"/>
</dbReference>